<dbReference type="RefSeq" id="WP_331844847.1">
    <property type="nucleotide sequence ID" value="NZ_JAZHPZ010000001.1"/>
</dbReference>
<protein>
    <recommendedName>
        <fullName evidence="3">Acetyl-CoA acetyltransferase</fullName>
    </recommendedName>
</protein>
<evidence type="ECO:0000313" key="2">
    <source>
        <dbReference type="Proteomes" id="UP001306950"/>
    </source>
</evidence>
<dbReference type="EMBL" id="JAZHPZ010000001">
    <property type="protein sequence ID" value="MEF2964630.1"/>
    <property type="molecule type" value="Genomic_DNA"/>
</dbReference>
<sequence>MSLQYNGYPQQVLYQADNNLIQNLTSVRNHMHEICKRHMNHWIQVKTMDGQVITGRIMNFDKGLLYLAVPNQGANRAFFGGPSYNDVILPLVLYELLVITLLYT</sequence>
<reference evidence="1 2" key="1">
    <citation type="submission" date="2024-02" db="EMBL/GenBank/DDBJ databases">
        <title>A nitrogen-fixing paenibacillus bacterium.</title>
        <authorList>
            <person name="Zhang W.L."/>
            <person name="Chen S.F."/>
        </authorList>
    </citation>
    <scope>NUCLEOTIDE SEQUENCE [LARGE SCALE GENOMIC DNA]</scope>
    <source>
        <strain evidence="1 2">M1</strain>
    </source>
</reference>
<proteinExistence type="predicted"/>
<gene>
    <name evidence="1" type="ORF">V3851_02210</name>
</gene>
<name>A0ABU7VLH7_9BACL</name>
<evidence type="ECO:0000313" key="1">
    <source>
        <dbReference type="EMBL" id="MEF2964630.1"/>
    </source>
</evidence>
<organism evidence="1 2">
    <name type="scientific">Paenibacillus haidiansis</name>
    <dbReference type="NCBI Taxonomy" id="1574488"/>
    <lineage>
        <taxon>Bacteria</taxon>
        <taxon>Bacillati</taxon>
        <taxon>Bacillota</taxon>
        <taxon>Bacilli</taxon>
        <taxon>Bacillales</taxon>
        <taxon>Paenibacillaceae</taxon>
        <taxon>Paenibacillus</taxon>
    </lineage>
</organism>
<keyword evidence="2" id="KW-1185">Reference proteome</keyword>
<accession>A0ABU7VLH7</accession>
<dbReference type="Proteomes" id="UP001306950">
    <property type="component" value="Unassembled WGS sequence"/>
</dbReference>
<comment type="caution">
    <text evidence="1">The sequence shown here is derived from an EMBL/GenBank/DDBJ whole genome shotgun (WGS) entry which is preliminary data.</text>
</comment>
<evidence type="ECO:0008006" key="3">
    <source>
        <dbReference type="Google" id="ProtNLM"/>
    </source>
</evidence>